<evidence type="ECO:0000256" key="10">
    <source>
        <dbReference type="ARBA" id="ARBA00023319"/>
    </source>
</evidence>
<evidence type="ECO:0000256" key="1">
    <source>
        <dbReference type="ARBA" id="ARBA00004496"/>
    </source>
</evidence>
<dbReference type="GO" id="GO:0007098">
    <property type="term" value="P:centrosome cycle"/>
    <property type="evidence" value="ECO:0007669"/>
    <property type="project" value="Ensembl"/>
</dbReference>
<reference evidence="14" key="1">
    <citation type="submission" date="2025-08" db="UniProtKB">
        <authorList>
            <consortium name="Ensembl"/>
        </authorList>
    </citation>
    <scope>IDENTIFICATION</scope>
</reference>
<keyword evidence="7" id="KW-1015">Disulfide bond</keyword>
<dbReference type="GO" id="GO:0005813">
    <property type="term" value="C:centrosome"/>
    <property type="evidence" value="ECO:0007669"/>
    <property type="project" value="Ensembl"/>
</dbReference>
<feature type="domain" description="Ig-like" evidence="13">
    <location>
        <begin position="259"/>
        <end position="349"/>
    </location>
</feature>
<evidence type="ECO:0000313" key="14">
    <source>
        <dbReference type="Ensembl" id="ENSSMRP00000014432.1"/>
    </source>
</evidence>
<keyword evidence="9" id="KW-0131">Cell cycle</keyword>
<evidence type="ECO:0000256" key="9">
    <source>
        <dbReference type="ARBA" id="ARBA00023306"/>
    </source>
</evidence>
<keyword evidence="8" id="KW-0325">Glycoprotein</keyword>
<dbReference type="PROSITE" id="PS50835">
    <property type="entry name" value="IG_LIKE"/>
    <property type="match status" value="2"/>
</dbReference>
<feature type="domain" description="Ig-like" evidence="13">
    <location>
        <begin position="167"/>
        <end position="253"/>
    </location>
</feature>
<dbReference type="Ensembl" id="ENSSMRT00000016812.1">
    <property type="protein sequence ID" value="ENSSMRP00000014432.1"/>
    <property type="gene ID" value="ENSSMRG00000011230.1"/>
</dbReference>
<dbReference type="GO" id="GO:0005654">
    <property type="term" value="C:nucleoplasm"/>
    <property type="evidence" value="ECO:0007669"/>
    <property type="project" value="Ensembl"/>
</dbReference>
<evidence type="ECO:0000256" key="3">
    <source>
        <dbReference type="ARBA" id="ARBA00022692"/>
    </source>
</evidence>
<sequence>MYSGDWFSDSFCIVPIDHSRCLHGLQLLLTRCMASQGMCWLHSHSICSALKLTVPSHTMHGIEGQPLSIPVDYHFNITVSDIQIIWMFEKPPTTSKCLLVAVNQSVVPDLEYRHKFSLVPPNASLLIKSLHVSDEGTYIIKINIQGNGTISATEKIKVTVDIPISKPVIYAEPAFGVAENSGNITLKCIVGKGTRIVYQWLKNGDLIEASTIYSLSRNNDTLWIVPVVKEAIGNYSCLASNPVSAMESDVIIPTIYYGPYGLTINSDDGQKIGDYFTVDNGEAVQLHCSADSNPPNIYSWIRKADNSTHLIKYGRSLEVASEKVTKKTEEYRCRAHNNMTGKWKETHIFVIVMPKGLEQLAQKGKYLSPLAIITGISLFLIVSLLLLILWKRVQPHKGMPEANYRKAQTISGHENALDDFGIYEFVAFPDPAAISRVSSQSGSGSDVMQRQDFNGTVYEVIRHIPEEHQE</sequence>
<proteinExistence type="predicted"/>
<keyword evidence="10" id="KW-0393">Immunoglobulin domain</keyword>
<dbReference type="PANTHER" id="PTHR44888">
    <property type="entry name" value="HEPACAM FAMILY MEMBER 2-RELATED"/>
    <property type="match status" value="1"/>
</dbReference>
<dbReference type="InterPro" id="IPR013106">
    <property type="entry name" value="Ig_V-set"/>
</dbReference>
<dbReference type="Gene3D" id="2.60.40.10">
    <property type="entry name" value="Immunoglobulins"/>
    <property type="match status" value="3"/>
</dbReference>
<keyword evidence="5 12" id="KW-1133">Transmembrane helix</keyword>
<feature type="transmembrane region" description="Helical" evidence="12">
    <location>
        <begin position="366"/>
        <end position="390"/>
    </location>
</feature>
<dbReference type="GeneTree" id="ENSGT01130000278319"/>
<evidence type="ECO:0000256" key="7">
    <source>
        <dbReference type="ARBA" id="ARBA00023157"/>
    </source>
</evidence>
<keyword evidence="15" id="KW-1185">Reference proteome</keyword>
<evidence type="ECO:0000313" key="15">
    <source>
        <dbReference type="Proteomes" id="UP000694421"/>
    </source>
</evidence>
<dbReference type="GO" id="GO:0030496">
    <property type="term" value="C:midbody"/>
    <property type="evidence" value="ECO:0007669"/>
    <property type="project" value="Ensembl"/>
</dbReference>
<dbReference type="InterPro" id="IPR003599">
    <property type="entry name" value="Ig_sub"/>
</dbReference>
<evidence type="ECO:0000256" key="11">
    <source>
        <dbReference type="ARBA" id="ARBA00046288"/>
    </source>
</evidence>
<dbReference type="SMART" id="SM00408">
    <property type="entry name" value="IGc2"/>
    <property type="match status" value="2"/>
</dbReference>
<dbReference type="InterPro" id="IPR003598">
    <property type="entry name" value="Ig_sub2"/>
</dbReference>
<organism evidence="14 15">
    <name type="scientific">Salvator merianae</name>
    <name type="common">Argentine black and white tegu</name>
    <name type="synonym">Tupinambis merianae</name>
    <dbReference type="NCBI Taxonomy" id="96440"/>
    <lineage>
        <taxon>Eukaryota</taxon>
        <taxon>Metazoa</taxon>
        <taxon>Chordata</taxon>
        <taxon>Craniata</taxon>
        <taxon>Vertebrata</taxon>
        <taxon>Euteleostomi</taxon>
        <taxon>Lepidosauria</taxon>
        <taxon>Squamata</taxon>
        <taxon>Bifurcata</taxon>
        <taxon>Unidentata</taxon>
        <taxon>Episquamata</taxon>
        <taxon>Laterata</taxon>
        <taxon>Teiioidea</taxon>
        <taxon>Teiidae</taxon>
        <taxon>Salvator</taxon>
    </lineage>
</organism>
<dbReference type="Pfam" id="PF07686">
    <property type="entry name" value="V-set"/>
    <property type="match status" value="1"/>
</dbReference>
<dbReference type="AlphaFoldDB" id="A0A8D0C1Y5"/>
<evidence type="ECO:0000256" key="6">
    <source>
        <dbReference type="ARBA" id="ARBA00023136"/>
    </source>
</evidence>
<dbReference type="InterPro" id="IPR013783">
    <property type="entry name" value="Ig-like_fold"/>
</dbReference>
<dbReference type="GO" id="GO:0072686">
    <property type="term" value="C:mitotic spindle"/>
    <property type="evidence" value="ECO:0007669"/>
    <property type="project" value="Ensembl"/>
</dbReference>
<name>A0A8D0C1Y5_SALMN</name>
<dbReference type="OMA" id="TIDYMCC"/>
<dbReference type="GO" id="GO:0005794">
    <property type="term" value="C:Golgi apparatus"/>
    <property type="evidence" value="ECO:0007669"/>
    <property type="project" value="Ensembl"/>
</dbReference>
<comment type="subcellular location">
    <subcellularLocation>
        <location evidence="1">Cytoplasm</location>
    </subcellularLocation>
    <subcellularLocation>
        <location evidence="11">Endomembrane system</location>
        <topology evidence="11">Single-pass type I membrane protein</topology>
    </subcellularLocation>
</comment>
<evidence type="ECO:0000256" key="8">
    <source>
        <dbReference type="ARBA" id="ARBA00023180"/>
    </source>
</evidence>
<dbReference type="SMART" id="SM00409">
    <property type="entry name" value="IG"/>
    <property type="match status" value="3"/>
</dbReference>
<dbReference type="InterPro" id="IPR007110">
    <property type="entry name" value="Ig-like_dom"/>
</dbReference>
<evidence type="ECO:0000259" key="13">
    <source>
        <dbReference type="PROSITE" id="PS50835"/>
    </source>
</evidence>
<keyword evidence="2" id="KW-0963">Cytoplasm</keyword>
<dbReference type="Proteomes" id="UP000694421">
    <property type="component" value="Unplaced"/>
</dbReference>
<evidence type="ECO:0000256" key="12">
    <source>
        <dbReference type="SAM" id="Phobius"/>
    </source>
</evidence>
<reference evidence="14" key="2">
    <citation type="submission" date="2025-09" db="UniProtKB">
        <authorList>
            <consortium name="Ensembl"/>
        </authorList>
    </citation>
    <scope>IDENTIFICATION</scope>
</reference>
<protein>
    <submittedName>
        <fullName evidence="14">HEPACAM family member 2</fullName>
    </submittedName>
</protein>
<dbReference type="SUPFAM" id="SSF48726">
    <property type="entry name" value="Immunoglobulin"/>
    <property type="match status" value="3"/>
</dbReference>
<keyword evidence="3 12" id="KW-0812">Transmembrane</keyword>
<dbReference type="InterPro" id="IPR052280">
    <property type="entry name" value="HEPACAM_domain"/>
</dbReference>
<dbReference type="InterPro" id="IPR036179">
    <property type="entry name" value="Ig-like_dom_sf"/>
</dbReference>
<keyword evidence="6 12" id="KW-0472">Membrane</keyword>
<accession>A0A8D0C1Y5</accession>
<keyword evidence="4" id="KW-0732">Signal</keyword>
<evidence type="ECO:0000256" key="2">
    <source>
        <dbReference type="ARBA" id="ARBA00022490"/>
    </source>
</evidence>
<evidence type="ECO:0000256" key="5">
    <source>
        <dbReference type="ARBA" id="ARBA00022989"/>
    </source>
</evidence>
<dbReference type="Pfam" id="PF13927">
    <property type="entry name" value="Ig_3"/>
    <property type="match status" value="2"/>
</dbReference>
<evidence type="ECO:0000256" key="4">
    <source>
        <dbReference type="ARBA" id="ARBA00022729"/>
    </source>
</evidence>
<dbReference type="PANTHER" id="PTHR44888:SF1">
    <property type="entry name" value="HEPACAM FAMILY MEMBER 2"/>
    <property type="match status" value="1"/>
</dbReference>